<gene>
    <name evidence="2" type="ORF">JI751_02870</name>
</gene>
<dbReference type="InterPro" id="IPR034660">
    <property type="entry name" value="DinB/YfiT-like"/>
</dbReference>
<dbReference type="SUPFAM" id="SSF109854">
    <property type="entry name" value="DinB/YfiT-like putative metalloenzymes"/>
    <property type="match status" value="1"/>
</dbReference>
<reference evidence="2 3" key="1">
    <citation type="submission" date="2021-01" db="EMBL/GenBank/DDBJ databases">
        <title>Genome seq and assembly of Nocardiodes sp. G10.</title>
        <authorList>
            <person name="Chhetri G."/>
        </authorList>
    </citation>
    <scope>NUCLEOTIDE SEQUENCE [LARGE SCALE GENOMIC DNA]</scope>
    <source>
        <strain evidence="2 3">G10</strain>
    </source>
</reference>
<dbReference type="Pfam" id="PF11716">
    <property type="entry name" value="MDMPI_N"/>
    <property type="match status" value="1"/>
</dbReference>
<accession>A0ABS1L4D6</accession>
<proteinExistence type="predicted"/>
<keyword evidence="3" id="KW-1185">Reference proteome</keyword>
<sequence>MRRSWEDVYLAFAEAADWFVATVARVDGAWTGPGLGEWDVRSLVGHTSRALLTVEAYVSRPATSVVVPSAIGYFAATSAVAAGPDVAARGRDAGVALGPDPAAAVAEIAARVVPIVERCTGDEVIETIAGGMRLADYLPTRTFELVAHTIDLASALGLPTDVPPRPAAAALELVAGLAVSGGHAGPVLRALLGRDGLPEAFTVL</sequence>
<keyword evidence="2" id="KW-0413">Isomerase</keyword>
<comment type="caution">
    <text evidence="2">The sequence shown here is derived from an EMBL/GenBank/DDBJ whole genome shotgun (WGS) entry which is preliminary data.</text>
</comment>
<name>A0ABS1L4D6_9ACTN</name>
<protein>
    <submittedName>
        <fullName evidence="2">Maleylpyruvate isomerase N-terminal domain-containing protein</fullName>
    </submittedName>
</protein>
<dbReference type="Gene3D" id="1.20.120.450">
    <property type="entry name" value="dinb family like domain"/>
    <property type="match status" value="1"/>
</dbReference>
<dbReference type="RefSeq" id="WP_201933165.1">
    <property type="nucleotide sequence ID" value="NZ_JAERSG010000001.1"/>
</dbReference>
<evidence type="ECO:0000313" key="3">
    <source>
        <dbReference type="Proteomes" id="UP000636918"/>
    </source>
</evidence>
<dbReference type="InterPro" id="IPR024344">
    <property type="entry name" value="MDMPI_metal-binding"/>
</dbReference>
<organism evidence="2 3">
    <name type="scientific">Nocardioides baculatus</name>
    <dbReference type="NCBI Taxonomy" id="2801337"/>
    <lineage>
        <taxon>Bacteria</taxon>
        <taxon>Bacillati</taxon>
        <taxon>Actinomycetota</taxon>
        <taxon>Actinomycetes</taxon>
        <taxon>Propionibacteriales</taxon>
        <taxon>Nocardioidaceae</taxon>
        <taxon>Nocardioides</taxon>
    </lineage>
</organism>
<evidence type="ECO:0000259" key="1">
    <source>
        <dbReference type="Pfam" id="PF11716"/>
    </source>
</evidence>
<evidence type="ECO:0000313" key="2">
    <source>
        <dbReference type="EMBL" id="MBL0746539.1"/>
    </source>
</evidence>
<dbReference type="Proteomes" id="UP000636918">
    <property type="component" value="Unassembled WGS sequence"/>
</dbReference>
<dbReference type="GO" id="GO:0016853">
    <property type="term" value="F:isomerase activity"/>
    <property type="evidence" value="ECO:0007669"/>
    <property type="project" value="UniProtKB-KW"/>
</dbReference>
<dbReference type="EMBL" id="JAERSG010000001">
    <property type="protein sequence ID" value="MBL0746539.1"/>
    <property type="molecule type" value="Genomic_DNA"/>
</dbReference>
<feature type="domain" description="Mycothiol-dependent maleylpyruvate isomerase metal-binding" evidence="1">
    <location>
        <begin position="14"/>
        <end position="153"/>
    </location>
</feature>